<evidence type="ECO:0000313" key="9">
    <source>
        <dbReference type="EMBL" id="AKA68671.1"/>
    </source>
</evidence>
<feature type="binding site" evidence="6">
    <location>
        <position position="118"/>
    </location>
    <ligand>
        <name>substrate</name>
    </ligand>
</feature>
<dbReference type="EC" id="3.4.11.18" evidence="6 7"/>
<dbReference type="PANTHER" id="PTHR43330">
    <property type="entry name" value="METHIONINE AMINOPEPTIDASE"/>
    <property type="match status" value="1"/>
</dbReference>
<organism evidence="9 10">
    <name type="scientific">Clostridium scatologenes</name>
    <dbReference type="NCBI Taxonomy" id="1548"/>
    <lineage>
        <taxon>Bacteria</taxon>
        <taxon>Bacillati</taxon>
        <taxon>Bacillota</taxon>
        <taxon>Clostridia</taxon>
        <taxon>Eubacteriales</taxon>
        <taxon>Clostridiaceae</taxon>
        <taxon>Clostridium</taxon>
    </lineage>
</organism>
<dbReference type="PRINTS" id="PR00599">
    <property type="entry name" value="MAPEPTIDASE"/>
</dbReference>
<dbReference type="InterPro" id="IPR036005">
    <property type="entry name" value="Creatinase/aminopeptidase-like"/>
</dbReference>
<comment type="similarity">
    <text evidence="6">Belongs to the peptidase M24A family. Methionine aminopeptidase type 1 subfamily.</text>
</comment>
<feature type="binding site" evidence="6">
    <location>
        <position position="146"/>
    </location>
    <ligand>
        <name>a divalent metal cation</name>
        <dbReference type="ChEBI" id="CHEBI:60240"/>
        <label>1</label>
    </ligand>
</feature>
<protein>
    <recommendedName>
        <fullName evidence="6 7">Methionine aminopeptidase</fullName>
        <shortName evidence="6">MAP</shortName>
        <shortName evidence="6">MetAP</shortName>
        <ecNumber evidence="6 7">3.4.11.18</ecNumber>
    </recommendedName>
    <alternativeName>
        <fullName evidence="6">Peptidase M</fullName>
    </alternativeName>
</protein>
<gene>
    <name evidence="6" type="primary">map</name>
    <name evidence="9" type="ORF">CSCA_1546</name>
</gene>
<evidence type="ECO:0000256" key="3">
    <source>
        <dbReference type="ARBA" id="ARBA00022670"/>
    </source>
</evidence>
<dbReference type="Proteomes" id="UP000033115">
    <property type="component" value="Chromosome"/>
</dbReference>
<comment type="catalytic activity">
    <reaction evidence="6 7">
        <text>Release of N-terminal amino acids, preferentially methionine, from peptides and arylamides.</text>
        <dbReference type="EC" id="3.4.11.18"/>
    </reaction>
</comment>
<feature type="binding site" evidence="6">
    <location>
        <position position="273"/>
    </location>
    <ligand>
        <name>a divalent metal cation</name>
        <dbReference type="ChEBI" id="CHEBI:60240"/>
        <label>2</label>
        <note>catalytic</note>
    </ligand>
</feature>
<comment type="cofactor">
    <cofactor evidence="6">
        <name>Co(2+)</name>
        <dbReference type="ChEBI" id="CHEBI:48828"/>
    </cofactor>
    <cofactor evidence="6">
        <name>Zn(2+)</name>
        <dbReference type="ChEBI" id="CHEBI:29105"/>
    </cofactor>
    <cofactor evidence="6">
        <name>Mn(2+)</name>
        <dbReference type="ChEBI" id="CHEBI:29035"/>
    </cofactor>
    <cofactor evidence="6">
        <name>Fe(2+)</name>
        <dbReference type="ChEBI" id="CHEBI:29033"/>
    </cofactor>
    <text evidence="6">Binds 2 divalent metal cations per subunit. Has a high-affinity and a low affinity metal-binding site. The true nature of the physiological cofactor is under debate. The enzyme is active with cobalt, zinc, manganese or divalent iron ions. Most likely, methionine aminopeptidases function as mononuclear Fe(2+)-metalloproteases under physiological conditions, and the catalytically relevant metal-binding site has been assigned to the histidine-containing high-affinity site.</text>
</comment>
<dbReference type="Gene3D" id="3.90.230.10">
    <property type="entry name" value="Creatinase/methionine aminopeptidase superfamily"/>
    <property type="match status" value="1"/>
</dbReference>
<dbReference type="InterPro" id="IPR000994">
    <property type="entry name" value="Pept_M24"/>
</dbReference>
<reference evidence="9 10" key="1">
    <citation type="journal article" date="2015" name="J. Biotechnol.">
        <title>Complete genome sequence of a malodorant-producing acetogen, Clostridium scatologenes ATCC 25775(T).</title>
        <authorList>
            <person name="Zhu Z."/>
            <person name="Guo T."/>
            <person name="Zheng H."/>
            <person name="Song T."/>
            <person name="Ouyang P."/>
            <person name="Xie J."/>
        </authorList>
    </citation>
    <scope>NUCLEOTIDE SEQUENCE [LARGE SCALE GENOMIC DNA]</scope>
    <source>
        <strain evidence="9 10">ATCC 25775</strain>
    </source>
</reference>
<dbReference type="HOGENOM" id="CLU_015857_0_0_9"/>
<dbReference type="InterPro" id="IPR001714">
    <property type="entry name" value="Pept_M24_MAP"/>
</dbReference>
<dbReference type="SUPFAM" id="SSF55920">
    <property type="entry name" value="Creatinase/aminopeptidase"/>
    <property type="match status" value="1"/>
</dbReference>
<dbReference type="RefSeq" id="WP_029160090.1">
    <property type="nucleotide sequence ID" value="NZ_CP009933.1"/>
</dbReference>
<accession>A0A0E3GQJ3</accession>
<dbReference type="NCBIfam" id="TIGR00500">
    <property type="entry name" value="met_pdase_I"/>
    <property type="match status" value="1"/>
</dbReference>
<evidence type="ECO:0000256" key="4">
    <source>
        <dbReference type="ARBA" id="ARBA00022723"/>
    </source>
</evidence>
<dbReference type="GO" id="GO:0006508">
    <property type="term" value="P:proteolysis"/>
    <property type="evidence" value="ECO:0007669"/>
    <property type="project" value="UniProtKB-KW"/>
</dbReference>
<evidence type="ECO:0000259" key="8">
    <source>
        <dbReference type="Pfam" id="PF00557"/>
    </source>
</evidence>
<dbReference type="KEGG" id="csq:CSCA_1546"/>
<dbReference type="STRING" id="1548.CSCA_1546"/>
<dbReference type="GO" id="GO:0070006">
    <property type="term" value="F:metalloaminopeptidase activity"/>
    <property type="evidence" value="ECO:0007669"/>
    <property type="project" value="UniProtKB-UniRule"/>
</dbReference>
<feature type="binding site" evidence="6">
    <location>
        <position position="216"/>
    </location>
    <ligand>
        <name>substrate</name>
    </ligand>
</feature>
<keyword evidence="5 6" id="KW-0378">Hydrolase</keyword>
<evidence type="ECO:0000313" key="10">
    <source>
        <dbReference type="Proteomes" id="UP000033115"/>
    </source>
</evidence>
<dbReference type="PANTHER" id="PTHR43330:SF8">
    <property type="entry name" value="METHIONINE AMINOPEPTIDASE 1D, MITOCHONDRIAL"/>
    <property type="match status" value="1"/>
</dbReference>
<feature type="domain" description="Peptidase M24" evidence="8">
    <location>
        <begin position="52"/>
        <end position="280"/>
    </location>
</feature>
<dbReference type="NCBIfam" id="NF008970">
    <property type="entry name" value="PRK12318.1"/>
    <property type="match status" value="1"/>
</dbReference>
<dbReference type="InterPro" id="IPR004027">
    <property type="entry name" value="SEC_C_motif"/>
</dbReference>
<dbReference type="AlphaFoldDB" id="A0A0E3GQJ3"/>
<comment type="function">
    <text evidence="1 6">Removes the N-terminal methionine from nascent proteins. The N-terminal methionine is often cleaved when the second residue in the primary sequence is small and uncharged (Met-Ala-, Cys, Gly, Pro, Ser, Thr, or Val). Requires deformylation of the N(alpha)-formylated initiator methionine before it can be hydrolyzed.</text>
</comment>
<proteinExistence type="inferred from homology"/>
<dbReference type="Gene3D" id="3.10.450.50">
    <property type="match status" value="1"/>
</dbReference>
<comment type="subunit">
    <text evidence="6">Monomer.</text>
</comment>
<dbReference type="InterPro" id="IPR002467">
    <property type="entry name" value="Pept_M24A_MAP1"/>
</dbReference>
<feature type="binding site" evidence="6">
    <location>
        <position position="146"/>
    </location>
    <ligand>
        <name>a divalent metal cation</name>
        <dbReference type="ChEBI" id="CHEBI:60240"/>
        <label>2</label>
        <note>catalytic</note>
    </ligand>
</feature>
<evidence type="ECO:0000256" key="1">
    <source>
        <dbReference type="ARBA" id="ARBA00002521"/>
    </source>
</evidence>
<keyword evidence="10" id="KW-1185">Reference proteome</keyword>
<evidence type="ECO:0000256" key="6">
    <source>
        <dbReference type="HAMAP-Rule" id="MF_01974"/>
    </source>
</evidence>
<feature type="binding site" evidence="6">
    <location>
        <position position="209"/>
    </location>
    <ligand>
        <name>a divalent metal cation</name>
        <dbReference type="ChEBI" id="CHEBI:60240"/>
        <label>2</label>
        <note>catalytic</note>
    </ligand>
</feature>
<dbReference type="GO" id="GO:0046872">
    <property type="term" value="F:metal ion binding"/>
    <property type="evidence" value="ECO:0007669"/>
    <property type="project" value="UniProtKB-UniRule"/>
</dbReference>
<dbReference type="CDD" id="cd01086">
    <property type="entry name" value="MetAP1"/>
    <property type="match status" value="1"/>
</dbReference>
<name>A0A0E3GQJ3_CLOSL</name>
<sequence length="287" mass="31624">MKKPGRNDLCWCGSGKKYKKCHMEQDARLFEYEKEGFIIPSFDLIKTPEQIEGIRKSGVVTNEILDIVAERIKEGVTTSEIDNWVSEHTAKRGAIAAPLNYFGFPKSVCTSINNVICHGIPDNTVLKSGDIINIDVSTILDGYYSDASRMFIIGEASENAVKLVEETKKAMYIGIDAVKPYGSLNAVGTAIENYCNNLGYSVVRDLGGHGVGLKFHEEPHVDHFAKTGKGVLLLPGMVFTVEPMINEGDYKCITLDDDWTVLTKDGSLSAQWEHTIVVTENGSEILV</sequence>
<keyword evidence="3 6" id="KW-0645">Protease</keyword>
<keyword evidence="4 6" id="KW-0479">Metal-binding</keyword>
<evidence type="ECO:0000256" key="5">
    <source>
        <dbReference type="ARBA" id="ARBA00022801"/>
    </source>
</evidence>
<evidence type="ECO:0000256" key="7">
    <source>
        <dbReference type="RuleBase" id="RU003653"/>
    </source>
</evidence>
<feature type="binding site" evidence="6">
    <location>
        <position position="273"/>
    </location>
    <ligand>
        <name>a divalent metal cation</name>
        <dbReference type="ChEBI" id="CHEBI:60240"/>
        <label>1</label>
    </ligand>
</feature>
<keyword evidence="2 6" id="KW-0031">Aminopeptidase</keyword>
<evidence type="ECO:0000256" key="2">
    <source>
        <dbReference type="ARBA" id="ARBA00022438"/>
    </source>
</evidence>
<dbReference type="GO" id="GO:0004239">
    <property type="term" value="F:initiator methionyl aminopeptidase activity"/>
    <property type="evidence" value="ECO:0007669"/>
    <property type="project" value="UniProtKB-UniRule"/>
</dbReference>
<feature type="binding site" evidence="6">
    <location>
        <position position="242"/>
    </location>
    <ligand>
        <name>a divalent metal cation</name>
        <dbReference type="ChEBI" id="CHEBI:60240"/>
        <label>2</label>
        <note>catalytic</note>
    </ligand>
</feature>
<dbReference type="HAMAP" id="MF_01974">
    <property type="entry name" value="MetAP_1"/>
    <property type="match status" value="1"/>
</dbReference>
<dbReference type="SUPFAM" id="SSF103642">
    <property type="entry name" value="Sec-C motif"/>
    <property type="match status" value="1"/>
</dbReference>
<feature type="binding site" evidence="6">
    <location>
        <position position="135"/>
    </location>
    <ligand>
        <name>a divalent metal cation</name>
        <dbReference type="ChEBI" id="CHEBI:60240"/>
        <label>1</label>
    </ligand>
</feature>
<dbReference type="Pfam" id="PF02810">
    <property type="entry name" value="SEC-C"/>
    <property type="match status" value="1"/>
</dbReference>
<dbReference type="EMBL" id="CP009933">
    <property type="protein sequence ID" value="AKA68671.1"/>
    <property type="molecule type" value="Genomic_DNA"/>
</dbReference>
<dbReference type="Pfam" id="PF00557">
    <property type="entry name" value="Peptidase_M24"/>
    <property type="match status" value="1"/>
</dbReference>